<dbReference type="AlphaFoldDB" id="A0AAN7CJ02"/>
<reference evidence="1" key="2">
    <citation type="submission" date="2023-05" db="EMBL/GenBank/DDBJ databases">
        <authorList>
            <consortium name="Lawrence Berkeley National Laboratory"/>
            <person name="Steindorff A."/>
            <person name="Hensen N."/>
            <person name="Bonometti L."/>
            <person name="Westerberg I."/>
            <person name="Brannstrom I.O."/>
            <person name="Guillou S."/>
            <person name="Cros-Aarteil S."/>
            <person name="Calhoun S."/>
            <person name="Haridas S."/>
            <person name="Kuo A."/>
            <person name="Mondo S."/>
            <person name="Pangilinan J."/>
            <person name="Riley R."/>
            <person name="Labutti K."/>
            <person name="Andreopoulos B."/>
            <person name="Lipzen A."/>
            <person name="Chen C."/>
            <person name="Yanf M."/>
            <person name="Daum C."/>
            <person name="Ng V."/>
            <person name="Clum A."/>
            <person name="Ohm R."/>
            <person name="Martin F."/>
            <person name="Silar P."/>
            <person name="Natvig D."/>
            <person name="Lalanne C."/>
            <person name="Gautier V."/>
            <person name="Ament-Velasquez S.L."/>
            <person name="Kruys A."/>
            <person name="Hutchinson M.I."/>
            <person name="Powell A.J."/>
            <person name="Barry K."/>
            <person name="Miller A.N."/>
            <person name="Grigoriev I.V."/>
            <person name="Debuchy R."/>
            <person name="Gladieux P."/>
            <person name="Thoren M.H."/>
            <person name="Johannesson H."/>
        </authorList>
    </citation>
    <scope>NUCLEOTIDE SEQUENCE</scope>
    <source>
        <strain evidence="1">CBS 359.72</strain>
    </source>
</reference>
<sequence length="75" mass="8931">MAIFVTVWHCSKIRRQDLKQQYKLARDLTLERGFGLELIHEDNDAQFYIERGVLEGVARRFVRDVKIFLDQYNAS</sequence>
<evidence type="ECO:0000313" key="1">
    <source>
        <dbReference type="EMBL" id="KAK4242964.1"/>
    </source>
</evidence>
<gene>
    <name evidence="1" type="ORF">C7999DRAFT_18600</name>
</gene>
<name>A0AAN7CJ02_9PEZI</name>
<evidence type="ECO:0000313" key="2">
    <source>
        <dbReference type="Proteomes" id="UP001303647"/>
    </source>
</evidence>
<protein>
    <submittedName>
        <fullName evidence="1">Uncharacterized protein</fullName>
    </submittedName>
</protein>
<dbReference type="Proteomes" id="UP001303647">
    <property type="component" value="Unassembled WGS sequence"/>
</dbReference>
<reference evidence="1" key="1">
    <citation type="journal article" date="2023" name="Mol. Phylogenet. Evol.">
        <title>Genome-scale phylogeny and comparative genomics of the fungal order Sordariales.</title>
        <authorList>
            <person name="Hensen N."/>
            <person name="Bonometti L."/>
            <person name="Westerberg I."/>
            <person name="Brannstrom I.O."/>
            <person name="Guillou S."/>
            <person name="Cros-Aarteil S."/>
            <person name="Calhoun S."/>
            <person name="Haridas S."/>
            <person name="Kuo A."/>
            <person name="Mondo S."/>
            <person name="Pangilinan J."/>
            <person name="Riley R."/>
            <person name="LaButti K."/>
            <person name="Andreopoulos B."/>
            <person name="Lipzen A."/>
            <person name="Chen C."/>
            <person name="Yan M."/>
            <person name="Daum C."/>
            <person name="Ng V."/>
            <person name="Clum A."/>
            <person name="Steindorff A."/>
            <person name="Ohm R.A."/>
            <person name="Martin F."/>
            <person name="Silar P."/>
            <person name="Natvig D.O."/>
            <person name="Lalanne C."/>
            <person name="Gautier V."/>
            <person name="Ament-Velasquez S.L."/>
            <person name="Kruys A."/>
            <person name="Hutchinson M.I."/>
            <person name="Powell A.J."/>
            <person name="Barry K."/>
            <person name="Miller A.N."/>
            <person name="Grigoriev I.V."/>
            <person name="Debuchy R."/>
            <person name="Gladieux P."/>
            <person name="Hiltunen Thoren M."/>
            <person name="Johannesson H."/>
        </authorList>
    </citation>
    <scope>NUCLEOTIDE SEQUENCE</scope>
    <source>
        <strain evidence="1">CBS 359.72</strain>
    </source>
</reference>
<comment type="caution">
    <text evidence="1">The sequence shown here is derived from an EMBL/GenBank/DDBJ whole genome shotgun (WGS) entry which is preliminary data.</text>
</comment>
<accession>A0AAN7CJ02</accession>
<organism evidence="1 2">
    <name type="scientific">Corynascus novoguineensis</name>
    <dbReference type="NCBI Taxonomy" id="1126955"/>
    <lineage>
        <taxon>Eukaryota</taxon>
        <taxon>Fungi</taxon>
        <taxon>Dikarya</taxon>
        <taxon>Ascomycota</taxon>
        <taxon>Pezizomycotina</taxon>
        <taxon>Sordariomycetes</taxon>
        <taxon>Sordariomycetidae</taxon>
        <taxon>Sordariales</taxon>
        <taxon>Chaetomiaceae</taxon>
        <taxon>Corynascus</taxon>
    </lineage>
</organism>
<keyword evidence="2" id="KW-1185">Reference proteome</keyword>
<dbReference type="EMBL" id="MU857972">
    <property type="protein sequence ID" value="KAK4242964.1"/>
    <property type="molecule type" value="Genomic_DNA"/>
</dbReference>
<proteinExistence type="predicted"/>